<sequence>MHWGRRFSQASAVFSFIPCRLPYLCAGETCSQFAKEEILINIHQMANFCKGKE</sequence>
<reference evidence="1 2" key="1">
    <citation type="submission" date="2013-12" db="EMBL/GenBank/DDBJ databases">
        <title>Improved hybrid genome assemblies of Bacteroides xylanisolvens SD CC 1b and Bacteroides xylanisolvens SD CC 2a using Illumina and 454 Sequencing.</title>
        <authorList>
            <person name="Ramaraj T."/>
            <person name="Sundararajan A."/>
            <person name="Mudge J."/>
            <person name="Schilkey F.D."/>
            <person name="Delvecchio V."/>
            <person name="Donlon M."/>
            <person name="Ziemer C."/>
        </authorList>
    </citation>
    <scope>NUCLEOTIDE SEQUENCE [LARGE SCALE GENOMIC DNA]</scope>
</reference>
<dbReference type="Proteomes" id="UP000019380">
    <property type="component" value="Unassembled WGS sequence"/>
</dbReference>
<protein>
    <submittedName>
        <fullName evidence="1">Uncharacterized protein</fullName>
    </submittedName>
</protein>
<dbReference type="AlphaFoldDB" id="W6P4C0"/>
<evidence type="ECO:0000313" key="1">
    <source>
        <dbReference type="EMBL" id="CDM04573.1"/>
    </source>
</evidence>
<organism evidence="1 2">
    <name type="scientific">Bacteroides xylanisolvens SD CC 1b</name>
    <dbReference type="NCBI Taxonomy" id="702447"/>
    <lineage>
        <taxon>Bacteria</taxon>
        <taxon>Pseudomonadati</taxon>
        <taxon>Bacteroidota</taxon>
        <taxon>Bacteroidia</taxon>
        <taxon>Bacteroidales</taxon>
        <taxon>Bacteroidaceae</taxon>
        <taxon>Bacteroides</taxon>
    </lineage>
</organism>
<gene>
    <name evidence="1" type="ORF">BN890_21530</name>
</gene>
<name>W6P4C0_9BACE</name>
<dbReference type="EMBL" id="CBXG010000021">
    <property type="protein sequence ID" value="CDM04573.1"/>
    <property type="molecule type" value="Genomic_DNA"/>
</dbReference>
<comment type="caution">
    <text evidence="1">The sequence shown here is derived from an EMBL/GenBank/DDBJ whole genome shotgun (WGS) entry which is preliminary data.</text>
</comment>
<accession>W6P4C0</accession>
<evidence type="ECO:0000313" key="2">
    <source>
        <dbReference type="Proteomes" id="UP000019380"/>
    </source>
</evidence>
<proteinExistence type="predicted"/>